<feature type="compositionally biased region" description="Acidic residues" evidence="3">
    <location>
        <begin position="614"/>
        <end position="624"/>
    </location>
</feature>
<dbReference type="InterPro" id="IPR049083">
    <property type="entry name" value="TACO1_YebC_N"/>
</dbReference>
<dbReference type="InterPro" id="IPR029072">
    <property type="entry name" value="YebC-like"/>
</dbReference>
<dbReference type="NCBIfam" id="TIGR01033">
    <property type="entry name" value="YebC/PmpR family DNA-binding transcriptional regulator"/>
    <property type="match status" value="1"/>
</dbReference>
<dbReference type="Gene3D" id="1.10.10.200">
    <property type="match status" value="1"/>
</dbReference>
<dbReference type="Proteomes" id="UP000027586">
    <property type="component" value="Unassembled WGS sequence"/>
</dbReference>
<dbReference type="Pfam" id="PF20772">
    <property type="entry name" value="TACO1_YebC_N"/>
    <property type="match status" value="1"/>
</dbReference>
<dbReference type="Gene3D" id="3.30.70.980">
    <property type="match status" value="2"/>
</dbReference>
<dbReference type="EMBL" id="CBTN010000031">
    <property type="protein sequence ID" value="CDH55637.1"/>
    <property type="molecule type" value="Genomic_DNA"/>
</dbReference>
<comment type="similarity">
    <text evidence="2">Belongs to the TACO1 family.</text>
</comment>
<keyword evidence="7" id="KW-1185">Reference proteome</keyword>
<evidence type="ECO:0000256" key="1">
    <source>
        <dbReference type="ARBA" id="ARBA00004173"/>
    </source>
</evidence>
<feature type="domain" description="TACO1/YebC-like second and third" evidence="4">
    <location>
        <begin position="118"/>
        <end position="267"/>
    </location>
</feature>
<dbReference type="InterPro" id="IPR048300">
    <property type="entry name" value="TACO1_YebC-like_2nd/3rd_dom"/>
</dbReference>
<dbReference type="PANTHER" id="PTHR12532">
    <property type="entry name" value="TRANSLATIONAL ACTIVATOR OF CYTOCHROME C OXIDASE 1"/>
    <property type="match status" value="1"/>
</dbReference>
<name>A0A068S1A4_9FUNG</name>
<gene>
    <name evidence="6" type="ORF">LCOR_06758.1</name>
</gene>
<dbReference type="Pfam" id="PF03134">
    <property type="entry name" value="TB2_DP1_HVA22"/>
    <property type="match status" value="1"/>
</dbReference>
<dbReference type="OrthoDB" id="2017544at2759"/>
<dbReference type="AlphaFoldDB" id="A0A068S1A4"/>
<protein>
    <submittedName>
        <fullName evidence="6">Dna-binding regulatory family</fullName>
    </submittedName>
</protein>
<feature type="compositionally biased region" description="Low complexity" evidence="3">
    <location>
        <begin position="555"/>
        <end position="568"/>
    </location>
</feature>
<dbReference type="HAMAP" id="MF_00693">
    <property type="entry name" value="Transcrip_reg_TACO1"/>
    <property type="match status" value="1"/>
</dbReference>
<dbReference type="VEuPathDB" id="FungiDB:LCOR_06758.1"/>
<evidence type="ECO:0000259" key="5">
    <source>
        <dbReference type="Pfam" id="PF20772"/>
    </source>
</evidence>
<dbReference type="Pfam" id="PF01709">
    <property type="entry name" value="Transcrip_reg"/>
    <property type="match status" value="1"/>
</dbReference>
<feature type="domain" description="TACO1/YebC-like N-terminal" evidence="5">
    <location>
        <begin position="40"/>
        <end position="111"/>
    </location>
</feature>
<sequence length="624" mass="70365">MAFSAWRRLAFQPTALRSTVLQPLPCRPMVHQQWRFAGHNKWSKVKHTKGAKDAKKSRLFSKLSLEIVSAVRATGNADPSLNAKLASVLVRAKAAGLPKDNIETALKKATSKEKDSVEDVVYECYGPGGIAMIIEAVTDKRSRTVKEVKEVLNRVGGSVSSVGWLFDKKGRVVFGAGESGHSLEQMMDSAIEAGAEDIEEYDDLVEITCEFPQLSPVSRALMDQKYEVQRMEATYIPQSTMEISDKDTQELVERCLEDMDNLDDVVKCGHRHLFSLFSNTATYTHFPTSLFVPLLPYAQTPTYHSYYSSYDLLSLHSIMKDDDTTTNDNLDTRLYSTSKSVQSFLDKLNRGSPINLEFLTKPIANATVCRVQAIESFYAKSRVIRFLVRKGVPPMLLFLGLSAGGVAALRRFYKEQTYLALNLLGVVYPAWRCWQLVKEIQPEHDRQDEYKAWLTYWMLYGSMQVLDAWAKPITQKWPNYNVYKMIILYWAQNPYSKGAAVLCQHVLQKPIYEDDEKEESDKRQQQHDYYDYTNYQSSTSPPVYTIPGATVDDCASSSSSSSATSSSSFDHPPSPEEMTLTIETPHPHHQSILDGYTPTLQESDRASSHKGFSIDDDEAAAPSW</sequence>
<proteinExistence type="inferred from homology"/>
<dbReference type="InterPro" id="IPR017856">
    <property type="entry name" value="Integrase-like_N"/>
</dbReference>
<feature type="region of interest" description="Disordered" evidence="3">
    <location>
        <begin position="546"/>
        <end position="624"/>
    </location>
</feature>
<dbReference type="FunFam" id="1.10.10.200:FF:000002">
    <property type="entry name" value="Probable transcriptional regulatory protein CLM62_37755"/>
    <property type="match status" value="1"/>
</dbReference>
<evidence type="ECO:0000259" key="4">
    <source>
        <dbReference type="Pfam" id="PF01709"/>
    </source>
</evidence>
<dbReference type="STRING" id="1263082.A0A068S1A4"/>
<evidence type="ECO:0000256" key="2">
    <source>
        <dbReference type="ARBA" id="ARBA00008724"/>
    </source>
</evidence>
<comment type="caution">
    <text evidence="6">The sequence shown here is derived from an EMBL/GenBank/DDBJ whole genome shotgun (WGS) entry which is preliminary data.</text>
</comment>
<evidence type="ECO:0000313" key="6">
    <source>
        <dbReference type="EMBL" id="CDH55637.1"/>
    </source>
</evidence>
<dbReference type="InterPro" id="IPR002876">
    <property type="entry name" value="Transcrip_reg_TACO1-like"/>
</dbReference>
<evidence type="ECO:0000313" key="7">
    <source>
        <dbReference type="Proteomes" id="UP000027586"/>
    </source>
</evidence>
<dbReference type="SUPFAM" id="SSF75625">
    <property type="entry name" value="YebC-like"/>
    <property type="match status" value="1"/>
</dbReference>
<dbReference type="GO" id="GO:0003677">
    <property type="term" value="F:DNA binding"/>
    <property type="evidence" value="ECO:0007669"/>
    <property type="project" value="UniProtKB-KW"/>
</dbReference>
<evidence type="ECO:0000256" key="3">
    <source>
        <dbReference type="SAM" id="MobiDB-lite"/>
    </source>
</evidence>
<organism evidence="6 7">
    <name type="scientific">Lichtheimia corymbifera JMRC:FSU:9682</name>
    <dbReference type="NCBI Taxonomy" id="1263082"/>
    <lineage>
        <taxon>Eukaryota</taxon>
        <taxon>Fungi</taxon>
        <taxon>Fungi incertae sedis</taxon>
        <taxon>Mucoromycota</taxon>
        <taxon>Mucoromycotina</taxon>
        <taxon>Mucoromycetes</taxon>
        <taxon>Mucorales</taxon>
        <taxon>Lichtheimiaceae</taxon>
        <taxon>Lichtheimia</taxon>
    </lineage>
</organism>
<dbReference type="InterPro" id="IPR004345">
    <property type="entry name" value="TB2_DP1_HVA22"/>
</dbReference>
<dbReference type="GO" id="GO:0005739">
    <property type="term" value="C:mitochondrion"/>
    <property type="evidence" value="ECO:0007669"/>
    <property type="project" value="UniProtKB-SubCell"/>
</dbReference>
<accession>A0A068S1A4</accession>
<dbReference type="InterPro" id="IPR026564">
    <property type="entry name" value="Transcrip_reg_TACO1-like_dom3"/>
</dbReference>
<reference evidence="6" key="1">
    <citation type="submission" date="2013-08" db="EMBL/GenBank/DDBJ databases">
        <title>Gene expansion shapes genome architecture in the human pathogen Lichtheimia corymbifera: an evolutionary genomics analysis in the ancient terrestrial Mucorales (Mucoromycotina).</title>
        <authorList>
            <person name="Schwartze V.U."/>
            <person name="Winter S."/>
            <person name="Shelest E."/>
            <person name="Marcet-Houben M."/>
            <person name="Horn F."/>
            <person name="Wehner S."/>
            <person name="Hoffmann K."/>
            <person name="Riege K."/>
            <person name="Sammeth M."/>
            <person name="Nowrousian M."/>
            <person name="Valiante V."/>
            <person name="Linde J."/>
            <person name="Jacobsen I.D."/>
            <person name="Marz M."/>
            <person name="Brakhage A.A."/>
            <person name="Gabaldon T."/>
            <person name="Bocker S."/>
            <person name="Voigt K."/>
        </authorList>
    </citation>
    <scope>NUCLEOTIDE SEQUENCE [LARGE SCALE GENOMIC DNA]</scope>
    <source>
        <strain evidence="6">FSU 9682</strain>
    </source>
</reference>
<comment type="subcellular location">
    <subcellularLocation>
        <location evidence="1">Mitochondrion</location>
    </subcellularLocation>
</comment>
<keyword evidence="6" id="KW-0238">DNA-binding</keyword>
<dbReference type="PANTHER" id="PTHR12532:SF0">
    <property type="entry name" value="TRANSLATIONAL ACTIVATOR OF CYTOCHROME C OXIDASE 1"/>
    <property type="match status" value="1"/>
</dbReference>